<dbReference type="InterPro" id="IPR001054">
    <property type="entry name" value="A/G_cyclase"/>
</dbReference>
<comment type="caution">
    <text evidence="8">The sequence shown here is derived from an EMBL/GenBank/DDBJ whole genome shotgun (WGS) entry which is preliminary data.</text>
</comment>
<dbReference type="CDD" id="cd07302">
    <property type="entry name" value="CHD"/>
    <property type="match status" value="1"/>
</dbReference>
<dbReference type="PROSITE" id="PS50125">
    <property type="entry name" value="GUANYLATE_CYCLASE_2"/>
    <property type="match status" value="1"/>
</dbReference>
<evidence type="ECO:0000256" key="5">
    <source>
        <dbReference type="ARBA" id="ARBA00023136"/>
    </source>
</evidence>
<organism evidence="8 9">
    <name type="scientific">Chytriomyces confervae</name>
    <dbReference type="NCBI Taxonomy" id="246404"/>
    <lineage>
        <taxon>Eukaryota</taxon>
        <taxon>Fungi</taxon>
        <taxon>Fungi incertae sedis</taxon>
        <taxon>Chytridiomycota</taxon>
        <taxon>Chytridiomycota incertae sedis</taxon>
        <taxon>Chytridiomycetes</taxon>
        <taxon>Chytridiales</taxon>
        <taxon>Chytriomycetaceae</taxon>
        <taxon>Chytriomyces</taxon>
    </lineage>
</organism>
<dbReference type="InterPro" id="IPR050697">
    <property type="entry name" value="Adenylyl/Guanylyl_Cyclase_3/4"/>
</dbReference>
<dbReference type="PANTHER" id="PTHR43081">
    <property type="entry name" value="ADENYLATE CYCLASE, TERMINAL-DIFFERENTIATION SPECIFIC-RELATED"/>
    <property type="match status" value="1"/>
</dbReference>
<protein>
    <recommendedName>
        <fullName evidence="7">Guanylate cyclase domain-containing protein</fullName>
    </recommendedName>
</protein>
<dbReference type="STRING" id="246404.A0A507D959"/>
<dbReference type="InterPro" id="IPR029016">
    <property type="entry name" value="GAF-like_dom_sf"/>
</dbReference>
<accession>A0A507D959</accession>
<keyword evidence="4" id="KW-1133">Transmembrane helix</keyword>
<dbReference type="FunFam" id="3.30.70.1230:FF:000016">
    <property type="entry name" value="Adenylate/guanylate cyclase domain-containing protein"/>
    <property type="match status" value="1"/>
</dbReference>
<keyword evidence="6" id="KW-0802">TPR repeat</keyword>
<comment type="subcellular location">
    <subcellularLocation>
        <location evidence="1">Cell envelope</location>
    </subcellularLocation>
</comment>
<feature type="domain" description="Guanylate cyclase" evidence="7">
    <location>
        <begin position="630"/>
        <end position="763"/>
    </location>
</feature>
<dbReference type="SUPFAM" id="SSF55781">
    <property type="entry name" value="GAF domain-like"/>
    <property type="match status" value="2"/>
</dbReference>
<evidence type="ECO:0000313" key="9">
    <source>
        <dbReference type="Proteomes" id="UP000320333"/>
    </source>
</evidence>
<dbReference type="PROSITE" id="PS50005">
    <property type="entry name" value="TPR"/>
    <property type="match status" value="1"/>
</dbReference>
<dbReference type="AlphaFoldDB" id="A0A507D959"/>
<reference evidence="8 9" key="1">
    <citation type="journal article" date="2019" name="Sci. Rep.">
        <title>Comparative genomics of chytrid fungi reveal insights into the obligate biotrophic and pathogenic lifestyle of Synchytrium endobioticum.</title>
        <authorList>
            <person name="van de Vossenberg B.T.L.H."/>
            <person name="Warris S."/>
            <person name="Nguyen H.D.T."/>
            <person name="van Gent-Pelzer M.P.E."/>
            <person name="Joly D.L."/>
            <person name="van de Geest H.C."/>
            <person name="Bonants P.J.M."/>
            <person name="Smith D.S."/>
            <person name="Levesque C.A."/>
            <person name="van der Lee T.A.J."/>
        </authorList>
    </citation>
    <scope>NUCLEOTIDE SEQUENCE [LARGE SCALE GENOMIC DNA]</scope>
    <source>
        <strain evidence="8 9">CBS 675.73</strain>
    </source>
</reference>
<dbReference type="GO" id="GO:0006171">
    <property type="term" value="P:cAMP biosynthetic process"/>
    <property type="evidence" value="ECO:0007669"/>
    <property type="project" value="TreeGrafter"/>
</dbReference>
<proteinExistence type="predicted"/>
<dbReference type="OrthoDB" id="60033at2759"/>
<keyword evidence="9" id="KW-1185">Reference proteome</keyword>
<dbReference type="GO" id="GO:0035556">
    <property type="term" value="P:intracellular signal transduction"/>
    <property type="evidence" value="ECO:0007669"/>
    <property type="project" value="InterPro"/>
</dbReference>
<keyword evidence="3" id="KW-0812">Transmembrane</keyword>
<dbReference type="SUPFAM" id="SSF55073">
    <property type="entry name" value="Nucleotide cyclase"/>
    <property type="match status" value="1"/>
</dbReference>
<dbReference type="PANTHER" id="PTHR43081:SF1">
    <property type="entry name" value="ADENYLATE CYCLASE, TERMINAL-DIFFERENTIATION SPECIFIC"/>
    <property type="match status" value="1"/>
</dbReference>
<sequence>MNSCQPPIEFPSNVSIADAVSPQISVQVTSSDSNEKLNVRPPNFQRSLSIAPAVIINSRVDNLEAEPLTTSILQKYYDPRFMVQLDKMDKTARSEIVKHLLSLFKKVDKILLMGGLISLEMDTEYALDQIIYEAENLVSAELLLLYLVDPATGDFYAADFDPYMDPKEKELIKERKYPMGMGIVGWVGSTLETVNLKDASRHERFEHDIDIRGMNVIANSMLCVPLASKDGVLKGVMAAINKTGPNGNTIVFNQEDEFLLKTLGKLAGMLIGNAQTYNRLKKTQEKVEVLLETTRSLGSTLELDLLVKRIMDAAKDLLMADRCTLFLSDAKAKQLKAHIQGRDSIEEIRIPMNSGIAGFAFTSGESVNIADAYKDSRFNPDVDKKTGYITRNMLCIPIRNISGQSIGVTQMINKKVGAFEADDEKLLISFSAQAAVAIENSNLFKKTEDMLRETSNMKNYLSMILQSITNVVITLDKNGYLSHINHPQKMDLDDSAVEALKKQHFEVWLGAENATLLSDIKRAFSGSSDSSTIFAQDYELSINNKIKNVNYTIVQMAEGSTNNNDTSGVGGNGGGGGITGLSHGVVIVLEDISSEKRALMTLGRYMSPALAKQVMAEDGGQLGGKRKKVAILFSDIRSFTTISESMEPHMVVEMLNHHFTDAVNAIVAEQGILDKYIGDAVMAVFGVPFVNPDDSIHACSAALRMKESLQVYNETVRIPNGQDPIKMGIGVNTGMVLSGNIGSLKRMEFSCIGDAVNLSSRIEGMTKMYGVTILITEHTVNEIGDNFIIREIDSVVVKGKSNKVSIYELLGRKGDELSASMAATLEYFEFGLKAFRERAFDQAIECFSKALRSTKDDGPSLALLERAMMYRIEPPPDDWNGVYHADSK</sequence>
<dbReference type="Gene3D" id="3.30.70.1230">
    <property type="entry name" value="Nucleotide cyclase"/>
    <property type="match status" value="1"/>
</dbReference>
<dbReference type="SMART" id="SM00044">
    <property type="entry name" value="CYCc"/>
    <property type="match status" value="1"/>
</dbReference>
<dbReference type="SMART" id="SM00065">
    <property type="entry name" value="GAF"/>
    <property type="match status" value="2"/>
</dbReference>
<evidence type="ECO:0000313" key="8">
    <source>
        <dbReference type="EMBL" id="TPX48083.1"/>
    </source>
</evidence>
<dbReference type="Pfam" id="PF01590">
    <property type="entry name" value="GAF"/>
    <property type="match status" value="2"/>
</dbReference>
<evidence type="ECO:0000256" key="6">
    <source>
        <dbReference type="PROSITE-ProRule" id="PRU00339"/>
    </source>
</evidence>
<dbReference type="InterPro" id="IPR003018">
    <property type="entry name" value="GAF"/>
</dbReference>
<evidence type="ECO:0000256" key="3">
    <source>
        <dbReference type="ARBA" id="ARBA00022692"/>
    </source>
</evidence>
<feature type="repeat" description="TPR" evidence="6">
    <location>
        <begin position="824"/>
        <end position="857"/>
    </location>
</feature>
<dbReference type="InterPro" id="IPR029787">
    <property type="entry name" value="Nucleotide_cyclase"/>
</dbReference>
<keyword evidence="2" id="KW-1003">Cell membrane</keyword>
<keyword evidence="5" id="KW-0472">Membrane</keyword>
<evidence type="ECO:0000256" key="2">
    <source>
        <dbReference type="ARBA" id="ARBA00022475"/>
    </source>
</evidence>
<evidence type="ECO:0000256" key="4">
    <source>
        <dbReference type="ARBA" id="ARBA00022989"/>
    </source>
</evidence>
<evidence type="ECO:0000256" key="1">
    <source>
        <dbReference type="ARBA" id="ARBA00004196"/>
    </source>
</evidence>
<dbReference type="Pfam" id="PF00211">
    <property type="entry name" value="Guanylate_cyc"/>
    <property type="match status" value="1"/>
</dbReference>
<dbReference type="InterPro" id="IPR019734">
    <property type="entry name" value="TPR_rpt"/>
</dbReference>
<gene>
    <name evidence="8" type="ORF">CcCBS67573_g10218</name>
</gene>
<name>A0A507D959_9FUNG</name>
<evidence type="ECO:0000259" key="7">
    <source>
        <dbReference type="PROSITE" id="PS50125"/>
    </source>
</evidence>
<dbReference type="Gene3D" id="3.30.450.40">
    <property type="match status" value="2"/>
</dbReference>
<dbReference type="GO" id="GO:0003824">
    <property type="term" value="F:catalytic activity"/>
    <property type="evidence" value="ECO:0007669"/>
    <property type="project" value="UniProtKB-ARBA"/>
</dbReference>
<dbReference type="EMBL" id="QEAP01001277">
    <property type="protein sequence ID" value="TPX48083.1"/>
    <property type="molecule type" value="Genomic_DNA"/>
</dbReference>
<dbReference type="Proteomes" id="UP000320333">
    <property type="component" value="Unassembled WGS sequence"/>
</dbReference>